<dbReference type="PANTHER" id="PTHR42789">
    <property type="entry name" value="D-ISOMER SPECIFIC 2-HYDROXYACID DEHYDROGENASE FAMILY PROTEIN (AFU_ORTHOLOGUE AFUA_6G10090)"/>
    <property type="match status" value="1"/>
</dbReference>
<dbReference type="PROSITE" id="PS00065">
    <property type="entry name" value="D_2_HYDROXYACID_DH_1"/>
    <property type="match status" value="1"/>
</dbReference>
<comment type="similarity">
    <text evidence="1 5">Belongs to the D-isomer specific 2-hydroxyacid dehydrogenase family.</text>
</comment>
<dbReference type="InterPro" id="IPR029752">
    <property type="entry name" value="D-isomer_DH_CS1"/>
</dbReference>
<dbReference type="GO" id="GO:0008465">
    <property type="term" value="F:hydroxypyruvate reductase (NADH) activity"/>
    <property type="evidence" value="ECO:0007669"/>
    <property type="project" value="UniProtKB-EC"/>
</dbReference>
<dbReference type="GO" id="GO:0051287">
    <property type="term" value="F:NAD binding"/>
    <property type="evidence" value="ECO:0007669"/>
    <property type="project" value="InterPro"/>
</dbReference>
<evidence type="ECO:0000313" key="8">
    <source>
        <dbReference type="EMBL" id="KFI68306.1"/>
    </source>
</evidence>
<accession>A0A087BBA6</accession>
<organism evidence="8 9">
    <name type="scientific">Bifidobacterium magnum</name>
    <dbReference type="NCBI Taxonomy" id="1692"/>
    <lineage>
        <taxon>Bacteria</taxon>
        <taxon>Bacillati</taxon>
        <taxon>Actinomycetota</taxon>
        <taxon>Actinomycetes</taxon>
        <taxon>Bifidobacteriales</taxon>
        <taxon>Bifidobacteriaceae</taxon>
        <taxon>Bifidobacterium</taxon>
    </lineage>
</organism>
<keyword evidence="3 5" id="KW-0560">Oxidoreductase</keyword>
<feature type="domain" description="D-isomer specific 2-hydroxyacid dehydrogenase catalytic" evidence="6">
    <location>
        <begin position="32"/>
        <end position="329"/>
    </location>
</feature>
<dbReference type="SUPFAM" id="SSF52283">
    <property type="entry name" value="Formate/glycerate dehydrogenase catalytic domain-like"/>
    <property type="match status" value="1"/>
</dbReference>
<protein>
    <submittedName>
        <fullName evidence="8">D-3-phosphoglycerate dehydrogenase</fullName>
        <ecNumber evidence="8">1.1.1.29</ecNumber>
    </submittedName>
</protein>
<dbReference type="Gene3D" id="3.40.50.720">
    <property type="entry name" value="NAD(P)-binding Rossmann-like Domain"/>
    <property type="match status" value="2"/>
</dbReference>
<sequence>MTTIYETQQDRTDLPLVAMPCVMPGMIAPFKKNFALLNNIARVKMYEDFTFDDDEFVKRCEGASAVMAINFHISDKALEALAANHVKCIAFGGTGVQSYIDLPKAHALGIRVCNVRHYGNHAVAEFAVALMMELSRHVGELDHELREGEWDTAMKAETELYGRNLAIVGLGGIGQTVARIAQGFGMNVMAWKSPSSNKDYAAMDVTPVEDLNQLMAQADIVSLHLPLLPSTRGIITAENLAAMRPGTMFINTARAEIIEPGALEARLAKGDIPAALDVYDEEPLPMDSPLLKIPGLILTPHVAWRTDGAYASITEQVVRAIAAFFENKEFNVVE</sequence>
<evidence type="ECO:0000313" key="9">
    <source>
        <dbReference type="Proteomes" id="UP000029052"/>
    </source>
</evidence>
<feature type="domain" description="D-isomer specific 2-hydroxyacid dehydrogenase NAD-binding" evidence="7">
    <location>
        <begin position="128"/>
        <end position="303"/>
    </location>
</feature>
<evidence type="ECO:0000259" key="6">
    <source>
        <dbReference type="Pfam" id="PF00389"/>
    </source>
</evidence>
<dbReference type="eggNOG" id="COG0111">
    <property type="taxonomic scope" value="Bacteria"/>
</dbReference>
<reference evidence="8 9" key="1">
    <citation type="submission" date="2014-03" db="EMBL/GenBank/DDBJ databases">
        <title>Genomics of Bifidobacteria.</title>
        <authorList>
            <person name="Ventura M."/>
            <person name="Milani C."/>
            <person name="Lugli G.A."/>
        </authorList>
    </citation>
    <scope>NUCLEOTIDE SEQUENCE [LARGE SCALE GENOMIC DNA]</scope>
    <source>
        <strain evidence="8 9">LMG 11591</strain>
    </source>
</reference>
<dbReference type="InterPro" id="IPR050857">
    <property type="entry name" value="D-2-hydroxyacid_DH"/>
</dbReference>
<dbReference type="PANTHER" id="PTHR42789:SF1">
    <property type="entry name" value="D-ISOMER SPECIFIC 2-HYDROXYACID DEHYDROGENASE FAMILY PROTEIN (AFU_ORTHOLOGUE AFUA_6G10090)"/>
    <property type="match status" value="1"/>
</dbReference>
<dbReference type="SUPFAM" id="SSF51735">
    <property type="entry name" value="NAD(P)-binding Rossmann-fold domains"/>
    <property type="match status" value="1"/>
</dbReference>
<proteinExistence type="inferred from homology"/>
<keyword evidence="2" id="KW-0028">Amino-acid biosynthesis</keyword>
<dbReference type="Pfam" id="PF02826">
    <property type="entry name" value="2-Hacid_dh_C"/>
    <property type="match status" value="1"/>
</dbReference>
<keyword evidence="4" id="KW-0520">NAD</keyword>
<name>A0A087BBA6_9BIFI</name>
<dbReference type="Pfam" id="PF00389">
    <property type="entry name" value="2-Hacid_dh"/>
    <property type="match status" value="1"/>
</dbReference>
<evidence type="ECO:0000259" key="7">
    <source>
        <dbReference type="Pfam" id="PF02826"/>
    </source>
</evidence>
<dbReference type="InterPro" id="IPR036291">
    <property type="entry name" value="NAD(P)-bd_dom_sf"/>
</dbReference>
<evidence type="ECO:0000256" key="3">
    <source>
        <dbReference type="ARBA" id="ARBA00023002"/>
    </source>
</evidence>
<dbReference type="EC" id="1.1.1.29" evidence="8"/>
<gene>
    <name evidence="8" type="ORF">BMAGN_0258</name>
</gene>
<dbReference type="InterPro" id="IPR006139">
    <property type="entry name" value="D-isomer_2_OHA_DH_cat_dom"/>
</dbReference>
<dbReference type="AlphaFoldDB" id="A0A087BBA6"/>
<evidence type="ECO:0000256" key="1">
    <source>
        <dbReference type="ARBA" id="ARBA00005854"/>
    </source>
</evidence>
<comment type="caution">
    <text evidence="8">The sequence shown here is derived from an EMBL/GenBank/DDBJ whole genome shotgun (WGS) entry which is preliminary data.</text>
</comment>
<evidence type="ECO:0000256" key="2">
    <source>
        <dbReference type="ARBA" id="ARBA00022605"/>
    </source>
</evidence>
<evidence type="ECO:0000256" key="5">
    <source>
        <dbReference type="RuleBase" id="RU003719"/>
    </source>
</evidence>
<dbReference type="GO" id="GO:0008652">
    <property type="term" value="P:amino acid biosynthetic process"/>
    <property type="evidence" value="ECO:0007669"/>
    <property type="project" value="UniProtKB-KW"/>
</dbReference>
<dbReference type="EMBL" id="JGZB01000004">
    <property type="protein sequence ID" value="KFI68306.1"/>
    <property type="molecule type" value="Genomic_DNA"/>
</dbReference>
<evidence type="ECO:0000256" key="4">
    <source>
        <dbReference type="ARBA" id="ARBA00023027"/>
    </source>
</evidence>
<keyword evidence="9" id="KW-1185">Reference proteome</keyword>
<dbReference type="STRING" id="1692.BMAGN_0258"/>
<dbReference type="CDD" id="cd12169">
    <property type="entry name" value="PGDH_like_1"/>
    <property type="match status" value="1"/>
</dbReference>
<dbReference type="RefSeq" id="WP_026502154.1">
    <property type="nucleotide sequence ID" value="NZ_JGZB01000004.1"/>
</dbReference>
<dbReference type="Proteomes" id="UP000029052">
    <property type="component" value="Unassembled WGS sequence"/>
</dbReference>
<dbReference type="InterPro" id="IPR006140">
    <property type="entry name" value="D-isomer_DH_NAD-bd"/>
</dbReference>